<organism evidence="1 2">
    <name type="scientific">Deinococcus enclensis</name>
    <dbReference type="NCBI Taxonomy" id="1049582"/>
    <lineage>
        <taxon>Bacteria</taxon>
        <taxon>Thermotogati</taxon>
        <taxon>Deinococcota</taxon>
        <taxon>Deinococci</taxon>
        <taxon>Deinococcales</taxon>
        <taxon>Deinococcaceae</taxon>
        <taxon>Deinococcus</taxon>
    </lineage>
</organism>
<dbReference type="Proteomes" id="UP001232163">
    <property type="component" value="Unassembled WGS sequence"/>
</dbReference>
<comment type="caution">
    <text evidence="1">The sequence shown here is derived from an EMBL/GenBank/DDBJ whole genome shotgun (WGS) entry which is preliminary data.</text>
</comment>
<proteinExistence type="predicted"/>
<name>A0ABT9MBG1_9DEIO</name>
<reference evidence="1 2" key="1">
    <citation type="submission" date="2023-07" db="EMBL/GenBank/DDBJ databases">
        <title>Genomic Encyclopedia of Type Strains, Phase IV (KMG-IV): sequencing the most valuable type-strain genomes for metagenomic binning, comparative biology and taxonomic classification.</title>
        <authorList>
            <person name="Goeker M."/>
        </authorList>
    </citation>
    <scope>NUCLEOTIDE SEQUENCE [LARGE SCALE GENOMIC DNA]</scope>
    <source>
        <strain evidence="1 2">NIO-1023</strain>
    </source>
</reference>
<protein>
    <submittedName>
        <fullName evidence="1">Uncharacterized protein</fullName>
    </submittedName>
</protein>
<dbReference type="EMBL" id="JAURUR010000002">
    <property type="protein sequence ID" value="MDP9763866.1"/>
    <property type="molecule type" value="Genomic_DNA"/>
</dbReference>
<sequence length="69" mass="6951">MCALGLVTLQEGAVAGIQGHQGLRGLPETLGPLAFQAEFLQELQAGAIIGGRKALGAQVRGVLGEALGQ</sequence>
<accession>A0ABT9MBG1</accession>
<dbReference type="RefSeq" id="WP_307465020.1">
    <property type="nucleotide sequence ID" value="NZ_JAURUR010000002.1"/>
</dbReference>
<keyword evidence="2" id="KW-1185">Reference proteome</keyword>
<evidence type="ECO:0000313" key="1">
    <source>
        <dbReference type="EMBL" id="MDP9763866.1"/>
    </source>
</evidence>
<gene>
    <name evidence="1" type="ORF">QO006_001283</name>
</gene>
<evidence type="ECO:0000313" key="2">
    <source>
        <dbReference type="Proteomes" id="UP001232163"/>
    </source>
</evidence>